<dbReference type="InterPro" id="IPR045153">
    <property type="entry name" value="Est1/Ebs1-like"/>
</dbReference>
<sequence>MQEQPSVIQREAKALLTGLKEITKKKGQLDKEVDFQRKNLRSQYLRLLLSHPYAKESKDIETHLWMQTSYQFISFYKQKIGALDRKLYAKPSSQNQGGREERRGENNFVEYRKLLQRFRQFLSEEEKFYSLLLVRLQKVFDLQEAHSALVKLDLLAVDQDDAVGKSRGRDVLPELHDVEKPTQDQRENMIIIFGKFLVCLGDIARYREQYNESDGRPRAGTDQMMPRKGTSRGGKRNINPTPRSRNYSRSQLVYEQARLLVPDDGNASHQLAVLATYEKDNFATLYHYYRALCVRCPYDPASENLTTVLRKAVEQYRTSNREEINDGARRDSKLRLARFKTWVVLLHGLWYLDNDDTASKATKLAKNVGSEFAALITDRAIQPDTISQVVILSLGALWKLRIVRDTVKPLESPRNKLVEPLMVMHILDLAQTLFTTGSVQLLDKADAQDKEDLGQRIPAVLRRTLPSVRIFVKWLLSNLSYVLSVNFTNASSEHLQKAIDDFWSEWARFLSALLEEFPIARLPTSKGSLEEDVEMSGFSPIKRHLLAHPDKTGDGLAMDQAQVHPNEEFLMRISDLFQDAQSIVASEGCPIVFAGGKYVVKDNASLEGIPITSPVGGLEDIMERHPNPPRVERHNDDESTTQTSRTEDDPVGDAVRAALAAGAIDDDDDDDEIVWAPSRQPESPQAAAEPFTPVQASLEGRFVNESSKQHSTTAQDLLNGVLGNSKFSRSSANIGTNPSGQINGNSRLQGNISSVAQSSLLFGSGSPRAPTTSIWSNLDGELASAPGIANYSTILPQTHSLSTPDRYQPPQYLTHPASGSNFVQHGDLRGSGSKSTVLSANMPFAGQNITFDHHPSPHLPRHSTIPRDNSGSMGPYPNYQAIPFAPDSSLGVSEAHYMAWNKR</sequence>
<dbReference type="Pfam" id="PF10373">
    <property type="entry name" value="EST1_DNA_bind"/>
    <property type="match status" value="1"/>
</dbReference>
<dbReference type="STRING" id="27342.A0A0H2RUJ6"/>
<name>A0A0H2RUJ6_9AGAM</name>
<protein>
    <recommendedName>
        <fullName evidence="6">Protein SMG7</fullName>
    </recommendedName>
</protein>
<dbReference type="InterPro" id="IPR011990">
    <property type="entry name" value="TPR-like_helical_dom_sf"/>
</dbReference>
<feature type="region of interest" description="Disordered" evidence="1">
    <location>
        <begin position="615"/>
        <end position="688"/>
    </location>
</feature>
<evidence type="ECO:0008006" key="6">
    <source>
        <dbReference type="Google" id="ProtNLM"/>
    </source>
</evidence>
<feature type="region of interest" description="Disordered" evidence="1">
    <location>
        <begin position="211"/>
        <end position="245"/>
    </location>
</feature>
<dbReference type="PANTHER" id="PTHR15696">
    <property type="entry name" value="SMG-7 SUPPRESSOR WITH MORPHOLOGICAL EFFECT ON GENITALIA PROTEIN 7"/>
    <property type="match status" value="1"/>
</dbReference>
<dbReference type="OrthoDB" id="69928at2759"/>
<dbReference type="SUPFAM" id="SSF48452">
    <property type="entry name" value="TPR-like"/>
    <property type="match status" value="1"/>
</dbReference>
<dbReference type="PANTHER" id="PTHR15696:SF36">
    <property type="entry name" value="NONSENSE-MEDIATED MRNA DECAY FACTOR"/>
    <property type="match status" value="1"/>
</dbReference>
<dbReference type="Gene3D" id="1.25.40.10">
    <property type="entry name" value="Tetratricopeptide repeat domain"/>
    <property type="match status" value="1"/>
</dbReference>
<evidence type="ECO:0000259" key="3">
    <source>
        <dbReference type="Pfam" id="PF10374"/>
    </source>
</evidence>
<evidence type="ECO:0000259" key="2">
    <source>
        <dbReference type="Pfam" id="PF10373"/>
    </source>
</evidence>
<evidence type="ECO:0000313" key="4">
    <source>
        <dbReference type="EMBL" id="KLO15524.1"/>
    </source>
</evidence>
<dbReference type="Proteomes" id="UP000053477">
    <property type="component" value="Unassembled WGS sequence"/>
</dbReference>
<proteinExistence type="predicted"/>
<dbReference type="AlphaFoldDB" id="A0A0H2RUJ6"/>
<feature type="domain" description="DNA/RNA-binding" evidence="2">
    <location>
        <begin position="254"/>
        <end position="544"/>
    </location>
</feature>
<gene>
    <name evidence="4" type="ORF">SCHPADRAFT_849414</name>
</gene>
<reference evidence="4 5" key="1">
    <citation type="submission" date="2015-04" db="EMBL/GenBank/DDBJ databases">
        <title>Complete genome sequence of Schizopora paradoxa KUC8140, a cosmopolitan wood degrader in East Asia.</title>
        <authorList>
            <consortium name="DOE Joint Genome Institute"/>
            <person name="Min B."/>
            <person name="Park H."/>
            <person name="Jang Y."/>
            <person name="Kim J.-J."/>
            <person name="Kim K.H."/>
            <person name="Pangilinan J."/>
            <person name="Lipzen A."/>
            <person name="Riley R."/>
            <person name="Grigoriev I.V."/>
            <person name="Spatafora J.W."/>
            <person name="Choi I.-G."/>
        </authorList>
    </citation>
    <scope>NUCLEOTIDE SEQUENCE [LARGE SCALE GENOMIC DNA]</scope>
    <source>
        <strain evidence="4 5">KUC8140</strain>
    </source>
</reference>
<feature type="compositionally biased region" description="Basic and acidic residues" evidence="1">
    <location>
        <begin position="621"/>
        <end position="637"/>
    </location>
</feature>
<evidence type="ECO:0000256" key="1">
    <source>
        <dbReference type="SAM" id="MobiDB-lite"/>
    </source>
</evidence>
<feature type="domain" description="Telomerase activating protein Est1-like N-terminal" evidence="3">
    <location>
        <begin position="59"/>
        <end position="211"/>
    </location>
</feature>
<dbReference type="InterPro" id="IPR019458">
    <property type="entry name" value="Est1-like_N"/>
</dbReference>
<dbReference type="InParanoid" id="A0A0H2RUJ6"/>
<feature type="compositionally biased region" description="Low complexity" evidence="1">
    <location>
        <begin position="653"/>
        <end position="663"/>
    </location>
</feature>
<organism evidence="4 5">
    <name type="scientific">Schizopora paradoxa</name>
    <dbReference type="NCBI Taxonomy" id="27342"/>
    <lineage>
        <taxon>Eukaryota</taxon>
        <taxon>Fungi</taxon>
        <taxon>Dikarya</taxon>
        <taxon>Basidiomycota</taxon>
        <taxon>Agaricomycotina</taxon>
        <taxon>Agaricomycetes</taxon>
        <taxon>Hymenochaetales</taxon>
        <taxon>Schizoporaceae</taxon>
        <taxon>Schizopora</taxon>
    </lineage>
</organism>
<evidence type="ECO:0000313" key="5">
    <source>
        <dbReference type="Proteomes" id="UP000053477"/>
    </source>
</evidence>
<feature type="compositionally biased region" description="Acidic residues" evidence="1">
    <location>
        <begin position="664"/>
        <end position="673"/>
    </location>
</feature>
<accession>A0A0H2RUJ6</accession>
<dbReference type="EMBL" id="KQ085928">
    <property type="protein sequence ID" value="KLO15524.1"/>
    <property type="molecule type" value="Genomic_DNA"/>
</dbReference>
<dbReference type="Pfam" id="PF10374">
    <property type="entry name" value="EST1"/>
    <property type="match status" value="1"/>
</dbReference>
<dbReference type="InterPro" id="IPR018834">
    <property type="entry name" value="DNA/RNA-bd_Est1-type"/>
</dbReference>
<keyword evidence="5" id="KW-1185">Reference proteome</keyword>